<dbReference type="GO" id="GO:0003887">
    <property type="term" value="F:DNA-directed DNA polymerase activity"/>
    <property type="evidence" value="ECO:0007669"/>
    <property type="project" value="UniProtKB-KW"/>
</dbReference>
<dbReference type="Pfam" id="PF20964">
    <property type="entry name" value="DnaX_C"/>
    <property type="match status" value="1"/>
</dbReference>
<evidence type="ECO:0000313" key="5">
    <source>
        <dbReference type="EMBL" id="MCA9391913.1"/>
    </source>
</evidence>
<organism evidence="5 6">
    <name type="scientific">candidate division WWE3 bacterium</name>
    <dbReference type="NCBI Taxonomy" id="2053526"/>
    <lineage>
        <taxon>Bacteria</taxon>
        <taxon>Katanobacteria</taxon>
    </lineage>
</organism>
<dbReference type="InterPro" id="IPR050238">
    <property type="entry name" value="DNA_Rep/Repair_Clamp_Loader"/>
</dbReference>
<keyword evidence="3 5" id="KW-0808">Transferase</keyword>
<dbReference type="SUPFAM" id="SSF52540">
    <property type="entry name" value="P-loop containing nucleoside triphosphate hydrolases"/>
    <property type="match status" value="1"/>
</dbReference>
<comment type="catalytic activity">
    <reaction evidence="2 3">
        <text>DNA(n) + a 2'-deoxyribonucleoside 5'-triphosphate = DNA(n+1) + diphosphate</text>
        <dbReference type="Rhea" id="RHEA:22508"/>
        <dbReference type="Rhea" id="RHEA-COMP:17339"/>
        <dbReference type="Rhea" id="RHEA-COMP:17340"/>
        <dbReference type="ChEBI" id="CHEBI:33019"/>
        <dbReference type="ChEBI" id="CHEBI:61560"/>
        <dbReference type="ChEBI" id="CHEBI:173112"/>
        <dbReference type="EC" id="2.7.7.7"/>
    </reaction>
</comment>
<dbReference type="InterPro" id="IPR027417">
    <property type="entry name" value="P-loop_NTPase"/>
</dbReference>
<feature type="domain" description="AAA+ ATPase" evidence="4">
    <location>
        <begin position="36"/>
        <end position="157"/>
    </location>
</feature>
<dbReference type="SMART" id="SM00382">
    <property type="entry name" value="AAA"/>
    <property type="match status" value="1"/>
</dbReference>
<reference evidence="5" key="1">
    <citation type="submission" date="2020-04" db="EMBL/GenBank/DDBJ databases">
        <authorList>
            <person name="Zhang T."/>
        </authorList>
    </citation>
    <scope>NUCLEOTIDE SEQUENCE</scope>
    <source>
        <strain evidence="5">HKST-UBA03</strain>
    </source>
</reference>
<dbReference type="NCBIfam" id="TIGR02397">
    <property type="entry name" value="dnaX_nterm"/>
    <property type="match status" value="1"/>
</dbReference>
<dbReference type="InterPro" id="IPR003593">
    <property type="entry name" value="AAA+_ATPase"/>
</dbReference>
<keyword evidence="1 3" id="KW-0239">DNA-directed DNA polymerase</keyword>
<dbReference type="PANTHER" id="PTHR11669">
    <property type="entry name" value="REPLICATION FACTOR C / DNA POLYMERASE III GAMMA-TAU SUBUNIT"/>
    <property type="match status" value="1"/>
</dbReference>
<evidence type="ECO:0000256" key="2">
    <source>
        <dbReference type="ARBA" id="ARBA00049244"/>
    </source>
</evidence>
<dbReference type="GO" id="GO:0006261">
    <property type="term" value="P:DNA-templated DNA replication"/>
    <property type="evidence" value="ECO:0007669"/>
    <property type="project" value="TreeGrafter"/>
</dbReference>
<comment type="function">
    <text evidence="3">DNA polymerase III is a complex, multichain enzyme responsible for most of the replicative synthesis in bacteria. This DNA polymerase also exhibits 3' to 5' exonuclease activity.</text>
</comment>
<dbReference type="PANTHER" id="PTHR11669:SF0">
    <property type="entry name" value="PROTEIN STICHEL-LIKE 2"/>
    <property type="match status" value="1"/>
</dbReference>
<accession>A0A955LK21</accession>
<evidence type="ECO:0000313" key="6">
    <source>
        <dbReference type="Proteomes" id="UP000751518"/>
    </source>
</evidence>
<evidence type="ECO:0000256" key="1">
    <source>
        <dbReference type="ARBA" id="ARBA00022932"/>
    </source>
</evidence>
<dbReference type="Pfam" id="PF13177">
    <property type="entry name" value="DNA_pol3_delta2"/>
    <property type="match status" value="1"/>
</dbReference>
<keyword evidence="3" id="KW-0067">ATP-binding</keyword>
<evidence type="ECO:0000259" key="4">
    <source>
        <dbReference type="SMART" id="SM00382"/>
    </source>
</evidence>
<dbReference type="EMBL" id="JAGQKZ010000010">
    <property type="protein sequence ID" value="MCA9391913.1"/>
    <property type="molecule type" value="Genomic_DNA"/>
</dbReference>
<sequence>MSEVLYRKYRPSKLDDVVGQSHVTSLLSAALANNSVVNALLFAGPKGTGKTSVARILARELDVSGVDLIEIDAASNRGIDKIREIRETVFYQPTQSPNKLYILDEVHMLTTDAFNALLKTLEEPPNFVYFVLCTTEPYKVPVTILSRCQRYDFQPAGQDDLLLFVKSIASSEGLELDDEIARLIADNSGNSYRDAMVLLQKVIGLSNGGSVNPSNVRDHIGIVEDKLVEEVYNMIAHNNTEGFVNRVRSIAGDGVSLAYITDKIVERLIDDIYSGGPHSQEVVSSRSSLVVLLGRIIEARRRMAYTRNHLAALVSVFEVSQKTNVVDADQVLTQSAIDKKVLENNLLVTSDEKEHAQVGKEMVDDQSGVNWDTLLAKVREKKKSVETLLRAATVSNIADNEIVLAFNYAFHKEKLQETVNKVVVEDALTELYGRSYNLKCLLNEVGAETSTVWDIPQADNLKTETNGAGSNMLSDNSLPKRSGNKDDLLEIARDVFGGQLIE</sequence>
<name>A0A955LK21_UNCKA</name>
<dbReference type="GO" id="GO:0009360">
    <property type="term" value="C:DNA polymerase III complex"/>
    <property type="evidence" value="ECO:0007669"/>
    <property type="project" value="InterPro"/>
</dbReference>
<dbReference type="CDD" id="cd00009">
    <property type="entry name" value="AAA"/>
    <property type="match status" value="1"/>
</dbReference>
<dbReference type="Gene3D" id="3.40.50.300">
    <property type="entry name" value="P-loop containing nucleotide triphosphate hydrolases"/>
    <property type="match status" value="1"/>
</dbReference>
<dbReference type="InterPro" id="IPR012763">
    <property type="entry name" value="DNA_pol_III_sug/sutau_N"/>
</dbReference>
<comment type="similarity">
    <text evidence="3">Belongs to the DnaX/STICHEL family.</text>
</comment>
<dbReference type="InterPro" id="IPR048448">
    <property type="entry name" value="DnaX-like_C"/>
</dbReference>
<gene>
    <name evidence="3 5" type="primary">dnaX</name>
    <name evidence="5" type="ORF">KC614_01770</name>
</gene>
<dbReference type="AlphaFoldDB" id="A0A955LK21"/>
<evidence type="ECO:0000256" key="3">
    <source>
        <dbReference type="RuleBase" id="RU364063"/>
    </source>
</evidence>
<proteinExistence type="inferred from homology"/>
<reference evidence="5" key="2">
    <citation type="journal article" date="2021" name="Microbiome">
        <title>Successional dynamics and alternative stable states in a saline activated sludge microbial community over 9 years.</title>
        <authorList>
            <person name="Wang Y."/>
            <person name="Ye J."/>
            <person name="Ju F."/>
            <person name="Liu L."/>
            <person name="Boyd J.A."/>
            <person name="Deng Y."/>
            <person name="Parks D.H."/>
            <person name="Jiang X."/>
            <person name="Yin X."/>
            <person name="Woodcroft B.J."/>
            <person name="Tyson G.W."/>
            <person name="Hugenholtz P."/>
            <person name="Polz M.F."/>
            <person name="Zhang T."/>
        </authorList>
    </citation>
    <scope>NUCLEOTIDE SEQUENCE</scope>
    <source>
        <strain evidence="5">HKST-UBA03</strain>
    </source>
</reference>
<dbReference type="GO" id="GO:0005524">
    <property type="term" value="F:ATP binding"/>
    <property type="evidence" value="ECO:0007669"/>
    <property type="project" value="UniProtKB-KW"/>
</dbReference>
<dbReference type="EC" id="2.7.7.7" evidence="3"/>
<dbReference type="Gene3D" id="1.10.8.60">
    <property type="match status" value="1"/>
</dbReference>
<comment type="caution">
    <text evidence="5">The sequence shown here is derived from an EMBL/GenBank/DDBJ whole genome shotgun (WGS) entry which is preliminary data.</text>
</comment>
<keyword evidence="3" id="KW-0235">DNA replication</keyword>
<protein>
    <recommendedName>
        <fullName evidence="3">DNA polymerase III subunit gamma/tau</fullName>
        <ecNumber evidence="3">2.7.7.7</ecNumber>
    </recommendedName>
</protein>
<keyword evidence="3" id="KW-0547">Nucleotide-binding</keyword>
<dbReference type="Proteomes" id="UP000751518">
    <property type="component" value="Unassembled WGS sequence"/>
</dbReference>
<keyword evidence="3 5" id="KW-0548">Nucleotidyltransferase</keyword>
<comment type="subunit">
    <text evidence="3">DNA polymerase III contains a core (composed of alpha, epsilon and theta chains) that associates with a tau subunit. This core dimerizes to form the POLIII' complex. PolIII' associates with the gamma complex (composed of gamma, delta, delta', psi and chi chains) and with the beta chain to form the complete DNA polymerase III complex.</text>
</comment>